<comment type="caution">
    <text evidence="1">The sequence shown here is derived from an EMBL/GenBank/DDBJ whole genome shotgun (WGS) entry which is preliminary data.</text>
</comment>
<evidence type="ECO:0000313" key="2">
    <source>
        <dbReference type="Proteomes" id="UP000018747"/>
    </source>
</evidence>
<keyword evidence="2" id="KW-1185">Reference proteome</keyword>
<dbReference type="EMBL" id="AHMT02000001">
    <property type="protein sequence ID" value="EQA64860.1"/>
    <property type="molecule type" value="Genomic_DNA"/>
</dbReference>
<proteinExistence type="predicted"/>
<gene>
    <name evidence="1" type="ORF">LEP1GSC062_2363</name>
</gene>
<reference evidence="1" key="1">
    <citation type="submission" date="2013-05" db="EMBL/GenBank/DDBJ databases">
        <authorList>
            <person name="Harkins D.M."/>
            <person name="Durkin A.S."/>
            <person name="Brinkac L.M."/>
            <person name="Haft D.H."/>
            <person name="Selengut J.D."/>
            <person name="Sanka R."/>
            <person name="DePew J."/>
            <person name="Purushe J."/>
            <person name="Hartskeerl R.A."/>
            <person name="Ahmed A."/>
            <person name="van der Linden H."/>
            <person name="Goris M.G.A."/>
            <person name="Vinetz J.M."/>
            <person name="Sutton G.G."/>
            <person name="Nierman W.C."/>
            <person name="Fouts D.E."/>
        </authorList>
    </citation>
    <scope>NUCLEOTIDE SEQUENCE [LARGE SCALE GENOMIC DNA]</scope>
    <source>
        <strain evidence="1">L 60</strain>
    </source>
</reference>
<protein>
    <submittedName>
        <fullName evidence="1">Uncharacterized protein</fullName>
    </submittedName>
</protein>
<dbReference type="Proteomes" id="UP000018747">
    <property type="component" value="Unassembled WGS sequence"/>
</dbReference>
<accession>V6I3J3</accession>
<evidence type="ECO:0000313" key="1">
    <source>
        <dbReference type="EMBL" id="EQA64860.1"/>
    </source>
</evidence>
<organism evidence="1 2">
    <name type="scientific">Leptospira alexanderi serovar Manhao 3 str. L 60</name>
    <dbReference type="NCBI Taxonomy" id="1049759"/>
    <lineage>
        <taxon>Bacteria</taxon>
        <taxon>Pseudomonadati</taxon>
        <taxon>Spirochaetota</taxon>
        <taxon>Spirochaetia</taxon>
        <taxon>Leptospirales</taxon>
        <taxon>Leptospiraceae</taxon>
        <taxon>Leptospira</taxon>
    </lineage>
</organism>
<sequence>MSLNSEGIGTLCSSALASQSVMKFASDSPKFSYIEIKKTFGVIRIKN</sequence>
<dbReference type="AlphaFoldDB" id="V6I3J3"/>
<name>V6I3J3_9LEPT</name>